<evidence type="ECO:0000313" key="2">
    <source>
        <dbReference type="Proteomes" id="UP000078492"/>
    </source>
</evidence>
<dbReference type="STRING" id="471704.A0A151J6Q0"/>
<gene>
    <name evidence="1" type="ORF">ALC57_08896</name>
</gene>
<organism evidence="1 2">
    <name type="scientific">Trachymyrmex cornetzi</name>
    <dbReference type="NCBI Taxonomy" id="471704"/>
    <lineage>
        <taxon>Eukaryota</taxon>
        <taxon>Metazoa</taxon>
        <taxon>Ecdysozoa</taxon>
        <taxon>Arthropoda</taxon>
        <taxon>Hexapoda</taxon>
        <taxon>Insecta</taxon>
        <taxon>Pterygota</taxon>
        <taxon>Neoptera</taxon>
        <taxon>Endopterygota</taxon>
        <taxon>Hymenoptera</taxon>
        <taxon>Apocrita</taxon>
        <taxon>Aculeata</taxon>
        <taxon>Formicoidea</taxon>
        <taxon>Formicidae</taxon>
        <taxon>Myrmicinae</taxon>
        <taxon>Trachymyrmex</taxon>
    </lineage>
</organism>
<reference evidence="1 2" key="1">
    <citation type="submission" date="2015-09" db="EMBL/GenBank/DDBJ databases">
        <title>Trachymyrmex cornetzi WGS genome.</title>
        <authorList>
            <person name="Nygaard S."/>
            <person name="Hu H."/>
            <person name="Boomsma J."/>
            <person name="Zhang G."/>
        </authorList>
    </citation>
    <scope>NUCLEOTIDE SEQUENCE [LARGE SCALE GENOMIC DNA]</scope>
    <source>
        <strain evidence="1">Tcor2-1</strain>
        <tissue evidence="1">Whole body</tissue>
    </source>
</reference>
<dbReference type="Proteomes" id="UP000078492">
    <property type="component" value="Unassembled WGS sequence"/>
</dbReference>
<sequence length="289" mass="33876">MSALGCHANHGATSAHPPIADPYLKKNLQNCTYSIEELNQFFSMVENKKLRQLFMEDILSMITFFEWLRDLKEFIKNQPSTSTEISNVTISNQINQIVDHEKTDGIVQYITKLDNSRLHTVKTPKGEIGHQLIRLDVYDFNNVKNKDKRFIIEKQFVIKEVAILKNGNILTHYIFTSPMPWRFLTKSDKRHATWLMTNHHGLQWNDGMVPYRMVRQLISEAVIGDTSTIIFVKGLEKRKWLNDIINNDDVVIEFIDTQYENIKSLENLDSNNTFRCGRHVKRCAFYRMY</sequence>
<evidence type="ECO:0000313" key="1">
    <source>
        <dbReference type="EMBL" id="KYN18782.1"/>
    </source>
</evidence>
<name>A0A151J6Q0_9HYME</name>
<protein>
    <submittedName>
        <fullName evidence="1">Uncharacterized protein</fullName>
    </submittedName>
</protein>
<dbReference type="AlphaFoldDB" id="A0A151J6Q0"/>
<accession>A0A151J6Q0</accession>
<keyword evidence="2" id="KW-1185">Reference proteome</keyword>
<proteinExistence type="predicted"/>
<dbReference type="EMBL" id="KQ979858">
    <property type="protein sequence ID" value="KYN18782.1"/>
    <property type="molecule type" value="Genomic_DNA"/>
</dbReference>